<dbReference type="InterPro" id="IPR002182">
    <property type="entry name" value="NB-ARC"/>
</dbReference>
<keyword evidence="7" id="KW-0805">Transcription regulation</keyword>
<dbReference type="Gramene" id="KQK20026">
    <property type="protein sequence ID" value="KQK20026"/>
    <property type="gene ID" value="BRADI_1g51961v3"/>
</dbReference>
<dbReference type="FunFam" id="1.10.10.60:FF:000011">
    <property type="entry name" value="Myb transcription factor"/>
    <property type="match status" value="1"/>
</dbReference>
<reference evidence="16" key="3">
    <citation type="submission" date="2018-08" db="UniProtKB">
        <authorList>
            <consortium name="EnsemblPlants"/>
        </authorList>
    </citation>
    <scope>IDENTIFICATION</scope>
    <source>
        <strain evidence="16">cv. Bd21</strain>
    </source>
</reference>
<evidence type="ECO:0000256" key="2">
    <source>
        <dbReference type="ARBA" id="ARBA00008894"/>
    </source>
</evidence>
<dbReference type="Pfam" id="PF18052">
    <property type="entry name" value="Rx_N"/>
    <property type="match status" value="1"/>
</dbReference>
<evidence type="ECO:0000256" key="10">
    <source>
        <dbReference type="ARBA" id="ARBA00023163"/>
    </source>
</evidence>
<evidence type="ECO:0000256" key="11">
    <source>
        <dbReference type="ARBA" id="ARBA00023242"/>
    </source>
</evidence>
<keyword evidence="5" id="KW-0547">Nucleotide-binding</keyword>
<dbReference type="GO" id="GO:0098542">
    <property type="term" value="P:defense response to other organism"/>
    <property type="evidence" value="ECO:0000318"/>
    <property type="project" value="GO_Central"/>
</dbReference>
<keyword evidence="3" id="KW-0433">Leucine-rich repeat</keyword>
<dbReference type="FunFam" id="1.10.10.10:FF:000322">
    <property type="entry name" value="Probable disease resistance protein At1g63360"/>
    <property type="match status" value="1"/>
</dbReference>
<dbReference type="Pfam" id="PF23598">
    <property type="entry name" value="LRR_14"/>
    <property type="match status" value="1"/>
</dbReference>
<feature type="domain" description="HTH myb-type" evidence="14">
    <location>
        <begin position="65"/>
        <end position="119"/>
    </location>
</feature>
<evidence type="ECO:0000313" key="16">
    <source>
        <dbReference type="EnsemblPlants" id="KQK20026"/>
    </source>
</evidence>
<keyword evidence="17" id="KW-1185">Reference proteome</keyword>
<dbReference type="PROSITE" id="PS51294">
    <property type="entry name" value="HTH_MYB"/>
    <property type="match status" value="2"/>
</dbReference>
<evidence type="ECO:0000256" key="12">
    <source>
        <dbReference type="SAM" id="MobiDB-lite"/>
    </source>
</evidence>
<dbReference type="Gramene" id="PNT76711">
    <property type="protein sequence ID" value="PNT76711"/>
    <property type="gene ID" value="BRADI_1g51961v3"/>
</dbReference>
<dbReference type="InterPro" id="IPR044974">
    <property type="entry name" value="Disease_R_plants"/>
</dbReference>
<dbReference type="Gene3D" id="1.10.10.10">
    <property type="entry name" value="Winged helix-like DNA-binding domain superfamily/Winged helix DNA-binding domain"/>
    <property type="match status" value="1"/>
</dbReference>
<dbReference type="GO" id="GO:0042742">
    <property type="term" value="P:defense response to bacterium"/>
    <property type="evidence" value="ECO:0007669"/>
    <property type="project" value="UniProtKB-ARBA"/>
</dbReference>
<evidence type="ECO:0000259" key="13">
    <source>
        <dbReference type="PROSITE" id="PS50090"/>
    </source>
</evidence>
<dbReference type="EMBL" id="CM000880">
    <property type="protein sequence ID" value="PNT76711.1"/>
    <property type="molecule type" value="Genomic_DNA"/>
</dbReference>
<evidence type="ECO:0000259" key="14">
    <source>
        <dbReference type="PROSITE" id="PS51294"/>
    </source>
</evidence>
<dbReference type="GO" id="GO:0005634">
    <property type="term" value="C:nucleus"/>
    <property type="evidence" value="ECO:0007669"/>
    <property type="project" value="UniProtKB-SubCell"/>
</dbReference>
<dbReference type="GO" id="GO:0043531">
    <property type="term" value="F:ADP binding"/>
    <property type="evidence" value="ECO:0007669"/>
    <property type="project" value="InterPro"/>
</dbReference>
<feature type="domain" description="Myb-like" evidence="13">
    <location>
        <begin position="12"/>
        <end position="64"/>
    </location>
</feature>
<dbReference type="OrthoDB" id="619603at2759"/>
<dbReference type="Pfam" id="PF00249">
    <property type="entry name" value="Myb_DNA-binding"/>
    <property type="match status" value="2"/>
</dbReference>
<dbReference type="InterPro" id="IPR027417">
    <property type="entry name" value="P-loop_NTPase"/>
</dbReference>
<dbReference type="InterPro" id="IPR055414">
    <property type="entry name" value="LRR_R13L4/SHOC2-like"/>
</dbReference>
<evidence type="ECO:0000256" key="1">
    <source>
        <dbReference type="ARBA" id="ARBA00004123"/>
    </source>
</evidence>
<dbReference type="Pfam" id="PF23559">
    <property type="entry name" value="WHD_DRP"/>
    <property type="match status" value="1"/>
</dbReference>
<evidence type="ECO:0000256" key="7">
    <source>
        <dbReference type="ARBA" id="ARBA00023015"/>
    </source>
</evidence>
<evidence type="ECO:0000256" key="6">
    <source>
        <dbReference type="ARBA" id="ARBA00022821"/>
    </source>
</evidence>
<keyword evidence="10" id="KW-0804">Transcription</keyword>
<keyword evidence="11" id="KW-0539">Nucleus</keyword>
<dbReference type="ExpressionAtlas" id="A0A0Q3S497">
    <property type="expression patterns" value="baseline and differential"/>
</dbReference>
<dbReference type="SUPFAM" id="SSF46689">
    <property type="entry name" value="Homeodomain-like"/>
    <property type="match status" value="1"/>
</dbReference>
<dbReference type="GeneID" id="100837447"/>
<keyword evidence="4" id="KW-0677">Repeat</keyword>
<dbReference type="GO" id="GO:0009626">
    <property type="term" value="P:plant-type hypersensitive response"/>
    <property type="evidence" value="ECO:0007669"/>
    <property type="project" value="UniProtKB-ARBA"/>
</dbReference>
<dbReference type="EnsemblPlants" id="PNT76711">
    <property type="protein sequence ID" value="PNT76711"/>
    <property type="gene ID" value="BRADI_1g51961v3"/>
</dbReference>
<dbReference type="InterPro" id="IPR001005">
    <property type="entry name" value="SANT/Myb"/>
</dbReference>
<keyword evidence="6" id="KW-0611">Plant defense</keyword>
<dbReference type="Gene3D" id="3.80.10.10">
    <property type="entry name" value="Ribonuclease Inhibitor"/>
    <property type="match status" value="1"/>
</dbReference>
<evidence type="ECO:0000313" key="17">
    <source>
        <dbReference type="Proteomes" id="UP000008810"/>
    </source>
</evidence>
<dbReference type="Gene3D" id="1.10.10.60">
    <property type="entry name" value="Homeodomain-like"/>
    <property type="match status" value="2"/>
</dbReference>
<dbReference type="SUPFAM" id="SSF52540">
    <property type="entry name" value="P-loop containing nucleoside triphosphate hydrolases"/>
    <property type="match status" value="1"/>
</dbReference>
<dbReference type="GO" id="GO:0002758">
    <property type="term" value="P:innate immune response-activating signaling pathway"/>
    <property type="evidence" value="ECO:0007669"/>
    <property type="project" value="UniProtKB-ARBA"/>
</dbReference>
<comment type="subcellular location">
    <subcellularLocation>
        <location evidence="1">Nucleus</location>
    </subcellularLocation>
</comment>
<reference evidence="15" key="2">
    <citation type="submission" date="2017-06" db="EMBL/GenBank/DDBJ databases">
        <title>WGS assembly of Brachypodium distachyon.</title>
        <authorList>
            <consortium name="The International Brachypodium Initiative"/>
            <person name="Lucas S."/>
            <person name="Harmon-Smith M."/>
            <person name="Lail K."/>
            <person name="Tice H."/>
            <person name="Grimwood J."/>
            <person name="Bruce D."/>
            <person name="Barry K."/>
            <person name="Shu S."/>
            <person name="Lindquist E."/>
            <person name="Wang M."/>
            <person name="Pitluck S."/>
            <person name="Vogel J.P."/>
            <person name="Garvin D.F."/>
            <person name="Mockler T.C."/>
            <person name="Schmutz J."/>
            <person name="Rokhsar D."/>
            <person name="Bevan M.W."/>
        </authorList>
    </citation>
    <scope>NUCLEOTIDE SEQUENCE</scope>
    <source>
        <strain evidence="15">Bd21</strain>
    </source>
</reference>
<dbReference type="PANTHER" id="PTHR23155">
    <property type="entry name" value="DISEASE RESISTANCE PROTEIN RP"/>
    <property type="match status" value="1"/>
</dbReference>
<dbReference type="PROSITE" id="PS50090">
    <property type="entry name" value="MYB_LIKE"/>
    <property type="match status" value="2"/>
</dbReference>
<dbReference type="InterPro" id="IPR041118">
    <property type="entry name" value="Rx_N"/>
</dbReference>
<protein>
    <submittedName>
        <fullName evidence="15 16">Uncharacterized protein</fullName>
    </submittedName>
</protein>
<keyword evidence="9" id="KW-0238">DNA-binding</keyword>
<evidence type="ECO:0000256" key="9">
    <source>
        <dbReference type="ARBA" id="ARBA00023125"/>
    </source>
</evidence>
<keyword evidence="8" id="KW-0175">Coiled coil</keyword>
<evidence type="ECO:0000313" key="15">
    <source>
        <dbReference type="EMBL" id="KQK20026.1"/>
    </source>
</evidence>
<feature type="region of interest" description="Disordered" evidence="12">
    <location>
        <begin position="1240"/>
        <end position="1271"/>
    </location>
</feature>
<dbReference type="SMART" id="SM00717">
    <property type="entry name" value="SANT"/>
    <property type="match status" value="2"/>
</dbReference>
<evidence type="ECO:0000256" key="5">
    <source>
        <dbReference type="ARBA" id="ARBA00022741"/>
    </source>
</evidence>
<dbReference type="InterPro" id="IPR058922">
    <property type="entry name" value="WHD_DRP"/>
</dbReference>
<dbReference type="PRINTS" id="PR00364">
    <property type="entry name" value="DISEASERSIST"/>
</dbReference>
<evidence type="ECO:0000256" key="3">
    <source>
        <dbReference type="ARBA" id="ARBA00022614"/>
    </source>
</evidence>
<comment type="similarity">
    <text evidence="2">Belongs to the disease resistance NB-LRR family.</text>
</comment>
<feature type="domain" description="Myb-like" evidence="13">
    <location>
        <begin position="65"/>
        <end position="115"/>
    </location>
</feature>
<dbReference type="InterPro" id="IPR017930">
    <property type="entry name" value="Myb_dom"/>
</dbReference>
<dbReference type="Proteomes" id="UP000008810">
    <property type="component" value="Chromosome 1"/>
</dbReference>
<name>A0A0Q3S497_BRADI</name>
<feature type="domain" description="HTH myb-type" evidence="14">
    <location>
        <begin position="12"/>
        <end position="64"/>
    </location>
</feature>
<dbReference type="EnsemblPlants" id="KQK20026">
    <property type="protein sequence ID" value="KQK20026"/>
    <property type="gene ID" value="BRADI_1g51961v3"/>
</dbReference>
<dbReference type="InterPro" id="IPR009057">
    <property type="entry name" value="Homeodomain-like_sf"/>
</dbReference>
<dbReference type="CDD" id="cd00167">
    <property type="entry name" value="SANT"/>
    <property type="match status" value="2"/>
</dbReference>
<dbReference type="Gene3D" id="3.40.50.300">
    <property type="entry name" value="P-loop containing nucleotide triphosphate hydrolases"/>
    <property type="match status" value="1"/>
</dbReference>
<organism evidence="15">
    <name type="scientific">Brachypodium distachyon</name>
    <name type="common">Purple false brome</name>
    <name type="synonym">Trachynia distachya</name>
    <dbReference type="NCBI Taxonomy" id="15368"/>
    <lineage>
        <taxon>Eukaryota</taxon>
        <taxon>Viridiplantae</taxon>
        <taxon>Streptophyta</taxon>
        <taxon>Embryophyta</taxon>
        <taxon>Tracheophyta</taxon>
        <taxon>Spermatophyta</taxon>
        <taxon>Magnoliopsida</taxon>
        <taxon>Liliopsida</taxon>
        <taxon>Poales</taxon>
        <taxon>Poaceae</taxon>
        <taxon>BOP clade</taxon>
        <taxon>Pooideae</taxon>
        <taxon>Stipodae</taxon>
        <taxon>Brachypodieae</taxon>
        <taxon>Brachypodium</taxon>
    </lineage>
</organism>
<dbReference type="InterPro" id="IPR036388">
    <property type="entry name" value="WH-like_DNA-bd_sf"/>
</dbReference>
<dbReference type="SUPFAM" id="SSF52058">
    <property type="entry name" value="L domain-like"/>
    <property type="match status" value="1"/>
</dbReference>
<dbReference type="InterPro" id="IPR032675">
    <property type="entry name" value="LRR_dom_sf"/>
</dbReference>
<dbReference type="RefSeq" id="XP_014752341.1">
    <property type="nucleotide sequence ID" value="XM_014896855.2"/>
</dbReference>
<dbReference type="Pfam" id="PF00931">
    <property type="entry name" value="NB-ARC"/>
    <property type="match status" value="1"/>
</dbReference>
<dbReference type="AlphaFoldDB" id="A0A0Q3S497"/>
<dbReference type="RefSeq" id="XP_010228126.1">
    <property type="nucleotide sequence ID" value="XM_010229824.3"/>
</dbReference>
<dbReference type="KEGG" id="bdi:100837447"/>
<evidence type="ECO:0000256" key="4">
    <source>
        <dbReference type="ARBA" id="ARBA00022737"/>
    </source>
</evidence>
<accession>A0A0Q3S497</accession>
<dbReference type="Gene3D" id="1.20.5.4130">
    <property type="match status" value="1"/>
</dbReference>
<dbReference type="PANTHER" id="PTHR23155:SF1087">
    <property type="entry name" value="OS11G0462900 PROTEIN"/>
    <property type="match status" value="1"/>
</dbReference>
<evidence type="ECO:0000256" key="8">
    <source>
        <dbReference type="ARBA" id="ARBA00023054"/>
    </source>
</evidence>
<dbReference type="GO" id="GO:0003677">
    <property type="term" value="F:DNA binding"/>
    <property type="evidence" value="ECO:0007669"/>
    <property type="project" value="UniProtKB-KW"/>
</dbReference>
<sequence length="1271" mass="143029">MGRSPAAPRYDGDSFKKGPWTPEEDKLLIDYIGAHGSCRWNSIARLAGLNRTGKSCRLRWLNCLQPDIKRVHFTDDEEKLLINLHSSLGNKWSEIGTHMPGRTDNEIKNYWNTHLSKKLPAGIVKASCGAGSSSYIQAHPGPSQLFDFSTSFDVGHGSGSSIQAGPARFLDFSTSSDFGAGSSSFIQGFQADPDLSIFDFSSAGKHTDLLSDVNPHAILEDPPDLDKFYFSPFSGSSSLSIKADPAQPPSSSFSTASGIVLDESACVSSSDISALFDDSVSSSSGAMRPLVGKLSMLLEGSVSISKRVKDGMHLLKDDVEDITSYLDELSRLEDPPPMAKCWMNEVRDLSYDMEDYIDTLLFERPDHLNKNKMKNKKNKLTSHVKIPKRLKCCNCKQTKLKHGKTRWVCRNIHHIFINNRLSKRPRNIGAPEMISDFRKYLQDAIERHDRYKLHCCSTLRHRFLSSGRMLPTPYEEAAQIVMDDRTETFINSLVSNDAADQQQLKVASVLGSGCLGKTTLANVLYNRIGMQFDCRAFIRVPKNPDMKRLFHDLFSQLHHKKQPLPANCNELGISDNINNYLQDKRYLIVIDGLWDASVWDIIKYAFPKGNRGSRVITTTRIEDVALTCCCDNSEHVFEMKPLDDEHSRKLFFNRLFGSESSCPKEFKQVSDEIVDMCGGLPLAIINIASHLANQQKAVSMDLLIYIRDSLRSDLRSNSTSERTRQVLNISYNNLPDCLKTCLLYLGMYSEGSILSKDDLVKQWVAEGFTAREWKEQDQDMMERAAGNYFSELIDRRFIQPTYTDYSNKVVSCMVHDMVRDLIAQKSAEQNFIVVVDYNRKNIALSHKVRRLSLHFGEARYAKTPANIRKSQVRSLGFFGLLECMPCIGEFKVLRVLNLQLSGCPGDHDHIDLTGISELLQLRYLKIESDVCIKLPNNMRRLQCLETLDIMGATRLAAVPWDIINLPHLLHLSLPVDTKLLNWIGSMSVTVISQWSLGKLEYLQDLHVTISSANLSCDPESCEGIGMIALRSLLEGHVNLKTVVLAHGSSAKNDSNVFTPWDDMVFPPLVQRFECSPDCSRFSRIPLGVRNLRNLCILRISVRGLDISCLGILRSLPALTALSLCLQMAPTDEIIFDKAGFSVLKYFKLRFMIGIASLKFDADAMPDLWKLKLVFDDIPEIDHQRDTPTISIEHMPGLKEISAKFGGAASDLEYASRNIISNHPRNPTINMQLVAYSSVVDGSTKQKQEPDDIMEEPYDIREQPDEYIQQEI</sequence>
<dbReference type="EMBL" id="CM000880">
    <property type="protein sequence ID" value="KQK20026.1"/>
    <property type="molecule type" value="Genomic_DNA"/>
</dbReference>
<reference evidence="15 16" key="1">
    <citation type="journal article" date="2010" name="Nature">
        <title>Genome sequencing and analysis of the model grass Brachypodium distachyon.</title>
        <authorList>
            <consortium name="International Brachypodium Initiative"/>
        </authorList>
    </citation>
    <scope>NUCLEOTIDE SEQUENCE [LARGE SCALE GENOMIC DNA]</scope>
    <source>
        <strain evidence="15">Bd21</strain>
        <strain evidence="16">cv. Bd21</strain>
    </source>
</reference>
<gene>
    <name evidence="16" type="primary">LOC100837447</name>
    <name evidence="15" type="ORF">BRADI_1g51961v3</name>
</gene>
<proteinExistence type="inferred from homology"/>